<organism evidence="1 2">
    <name type="scientific">Mariniphaga anaerophila</name>
    <dbReference type="NCBI Taxonomy" id="1484053"/>
    <lineage>
        <taxon>Bacteria</taxon>
        <taxon>Pseudomonadati</taxon>
        <taxon>Bacteroidota</taxon>
        <taxon>Bacteroidia</taxon>
        <taxon>Marinilabiliales</taxon>
        <taxon>Prolixibacteraceae</taxon>
        <taxon>Mariniphaga</taxon>
    </lineage>
</organism>
<dbReference type="RefSeq" id="WP_073001466.1">
    <property type="nucleotide sequence ID" value="NZ_FQUM01000004.1"/>
</dbReference>
<dbReference type="Pfam" id="PF14907">
    <property type="entry name" value="NTP_transf_5"/>
    <property type="match status" value="1"/>
</dbReference>
<proteinExistence type="predicted"/>
<dbReference type="AlphaFoldDB" id="A0A1M5AJX7"/>
<accession>A0A1M5AJX7</accession>
<dbReference type="STRING" id="1484053.SAMN05444274_104357"/>
<evidence type="ECO:0000313" key="2">
    <source>
        <dbReference type="Proteomes" id="UP000184164"/>
    </source>
</evidence>
<reference evidence="1 2" key="1">
    <citation type="submission" date="2016-11" db="EMBL/GenBank/DDBJ databases">
        <authorList>
            <person name="Jaros S."/>
            <person name="Januszkiewicz K."/>
            <person name="Wedrychowicz H."/>
        </authorList>
    </citation>
    <scope>NUCLEOTIDE SEQUENCE [LARGE SCALE GENOMIC DNA]</scope>
    <source>
        <strain evidence="1 2">DSM 26910</strain>
    </source>
</reference>
<dbReference type="OrthoDB" id="1117814at2"/>
<dbReference type="EMBL" id="FQUM01000004">
    <property type="protein sequence ID" value="SHF30444.1"/>
    <property type="molecule type" value="Genomic_DNA"/>
</dbReference>
<sequence>MTESELYYLAGKCLVLEERPEFKHQLIQLCKNDLIDWITFIKICSENLVLPAIYLKLRAQKIFDYMPEEVVEHLSEIYELNKKRNIEILHQIKSITALLKAENIVPLYMKGAGNLLDDIYSDVGERVMGDIDFLVPEQDFLTAAVAMLDAGYLSWSDTTKITIRDHQHYPRIYHPDFVADVELHRIPNEYKCDNWFNAKMVLDEKKRAGKDGGCFVESDKHKIIHNFIHSQLDHQGFSLGKVLLRDIYDVYLTSRRISLNDLLPEIKTKKKAIAYFAFTDLVFGAERQIFHKQNFAFQTLKTKRDLNLNSNIFYKTNKALVVGYTNIRYQKGYFGMFIEAFHSKEMRQFIFHKLTSRSFYRKHFKKVQSELSDE</sequence>
<gene>
    <name evidence="1" type="ORF">SAMN05444274_104357</name>
</gene>
<protein>
    <submittedName>
        <fullName evidence="1">Uncharacterized nucleotidyltransferase</fullName>
    </submittedName>
</protein>
<name>A0A1M5AJX7_9BACT</name>
<keyword evidence="1" id="KW-0808">Transferase</keyword>
<dbReference type="GO" id="GO:0016740">
    <property type="term" value="F:transferase activity"/>
    <property type="evidence" value="ECO:0007669"/>
    <property type="project" value="UniProtKB-KW"/>
</dbReference>
<dbReference type="InterPro" id="IPR039498">
    <property type="entry name" value="NTP_transf_5"/>
</dbReference>
<evidence type="ECO:0000313" key="1">
    <source>
        <dbReference type="EMBL" id="SHF30444.1"/>
    </source>
</evidence>
<keyword evidence="2" id="KW-1185">Reference proteome</keyword>
<dbReference type="Proteomes" id="UP000184164">
    <property type="component" value="Unassembled WGS sequence"/>
</dbReference>